<proteinExistence type="predicted"/>
<protein>
    <submittedName>
        <fullName evidence="1">Uncharacterized protein</fullName>
    </submittedName>
</protein>
<organism evidence="1 2">
    <name type="scientific">Catharanthus roseus</name>
    <name type="common">Madagascar periwinkle</name>
    <name type="synonym">Vinca rosea</name>
    <dbReference type="NCBI Taxonomy" id="4058"/>
    <lineage>
        <taxon>Eukaryota</taxon>
        <taxon>Viridiplantae</taxon>
        <taxon>Streptophyta</taxon>
        <taxon>Embryophyta</taxon>
        <taxon>Tracheophyta</taxon>
        <taxon>Spermatophyta</taxon>
        <taxon>Magnoliopsida</taxon>
        <taxon>eudicotyledons</taxon>
        <taxon>Gunneridae</taxon>
        <taxon>Pentapetalae</taxon>
        <taxon>asterids</taxon>
        <taxon>lamiids</taxon>
        <taxon>Gentianales</taxon>
        <taxon>Apocynaceae</taxon>
        <taxon>Rauvolfioideae</taxon>
        <taxon>Vinceae</taxon>
        <taxon>Catharanthinae</taxon>
        <taxon>Catharanthus</taxon>
    </lineage>
</organism>
<sequence length="183" mass="19662">MVCQKSDPSSTSYVHCDVTKEKDVGNAINTTVSMYGKLDIMLNNAGSIISTASVCSVTGGAASHAYVSSTHGLVGLAKNTAVDLGRYGIRVNCVSPYLVATPLGMDFLERLYGGLGKVYTYLNSIVLEPEDVAEAALYLASDESKYVSGHNLVIDAGFSVVNRDFYMFPNSGKKMRTFKTFVQ</sequence>
<dbReference type="EMBL" id="CM044704">
    <property type="protein sequence ID" value="KAI5666915.1"/>
    <property type="molecule type" value="Genomic_DNA"/>
</dbReference>
<dbReference type="Proteomes" id="UP001060085">
    <property type="component" value="Linkage Group LG04"/>
</dbReference>
<name>A0ACC0B2Q2_CATRO</name>
<reference evidence="2" key="1">
    <citation type="journal article" date="2023" name="Nat. Plants">
        <title>Single-cell RNA sequencing provides a high-resolution roadmap for understanding the multicellular compartmentation of specialized metabolism.</title>
        <authorList>
            <person name="Sun S."/>
            <person name="Shen X."/>
            <person name="Li Y."/>
            <person name="Li Y."/>
            <person name="Wang S."/>
            <person name="Li R."/>
            <person name="Zhang H."/>
            <person name="Shen G."/>
            <person name="Guo B."/>
            <person name="Wei J."/>
            <person name="Xu J."/>
            <person name="St-Pierre B."/>
            <person name="Chen S."/>
            <person name="Sun C."/>
        </authorList>
    </citation>
    <scope>NUCLEOTIDE SEQUENCE [LARGE SCALE GENOMIC DNA]</scope>
</reference>
<evidence type="ECO:0000313" key="2">
    <source>
        <dbReference type="Proteomes" id="UP001060085"/>
    </source>
</evidence>
<keyword evidence="2" id="KW-1185">Reference proteome</keyword>
<accession>A0ACC0B2Q2</accession>
<comment type="caution">
    <text evidence="1">The sequence shown here is derived from an EMBL/GenBank/DDBJ whole genome shotgun (WGS) entry which is preliminary data.</text>
</comment>
<evidence type="ECO:0000313" key="1">
    <source>
        <dbReference type="EMBL" id="KAI5666915.1"/>
    </source>
</evidence>
<gene>
    <name evidence="1" type="ORF">M9H77_16768</name>
</gene>